<dbReference type="EMBL" id="JAEKNQ010000033">
    <property type="protein sequence ID" value="MBJ7603133.1"/>
    <property type="molecule type" value="Genomic_DNA"/>
</dbReference>
<feature type="domain" description="YCII-related" evidence="2">
    <location>
        <begin position="15"/>
        <end position="110"/>
    </location>
</feature>
<name>A0A934KHW3_9BACT</name>
<proteinExistence type="inferred from homology"/>
<dbReference type="PANTHER" id="PTHR35174:SF3">
    <property type="entry name" value="BLL7171 PROTEIN"/>
    <property type="match status" value="1"/>
</dbReference>
<evidence type="ECO:0000256" key="1">
    <source>
        <dbReference type="ARBA" id="ARBA00007689"/>
    </source>
</evidence>
<dbReference type="AlphaFoldDB" id="A0A934KHW3"/>
<evidence type="ECO:0000259" key="2">
    <source>
        <dbReference type="Pfam" id="PF03795"/>
    </source>
</evidence>
<reference evidence="3 4" key="1">
    <citation type="submission" date="2020-10" db="EMBL/GenBank/DDBJ databases">
        <title>Ca. Dormibacterota MAGs.</title>
        <authorList>
            <person name="Montgomery K."/>
        </authorList>
    </citation>
    <scope>NUCLEOTIDE SEQUENCE [LARGE SCALE GENOMIC DNA]</scope>
    <source>
        <strain evidence="3">SC8811_S16_3</strain>
    </source>
</reference>
<protein>
    <recommendedName>
        <fullName evidence="2">YCII-related domain-containing protein</fullName>
    </recommendedName>
</protein>
<dbReference type="InterPro" id="IPR005545">
    <property type="entry name" value="YCII"/>
</dbReference>
<dbReference type="Pfam" id="PF03795">
    <property type="entry name" value="YCII"/>
    <property type="match status" value="1"/>
</dbReference>
<comment type="similarity">
    <text evidence="1">Belongs to the YciI family.</text>
</comment>
<dbReference type="SUPFAM" id="SSF54909">
    <property type="entry name" value="Dimeric alpha+beta barrel"/>
    <property type="match status" value="1"/>
</dbReference>
<dbReference type="InterPro" id="IPR011008">
    <property type="entry name" value="Dimeric_a/b-barrel"/>
</dbReference>
<dbReference type="PANTHER" id="PTHR35174">
    <property type="entry name" value="BLL7171 PROTEIN-RELATED"/>
    <property type="match status" value="1"/>
</dbReference>
<comment type="caution">
    <text evidence="3">The sequence shown here is derived from an EMBL/GenBank/DDBJ whole genome shotgun (WGS) entry which is preliminary data.</text>
</comment>
<organism evidence="3 4">
    <name type="scientific">Candidatus Dormiibacter inghamiae</name>
    <dbReference type="NCBI Taxonomy" id="3127013"/>
    <lineage>
        <taxon>Bacteria</taxon>
        <taxon>Bacillati</taxon>
        <taxon>Candidatus Dormiibacterota</taxon>
        <taxon>Candidatus Dormibacteria</taxon>
        <taxon>Candidatus Dormibacterales</taxon>
        <taxon>Candidatus Dormibacteraceae</taxon>
        <taxon>Candidatus Dormiibacter</taxon>
    </lineage>
</organism>
<evidence type="ECO:0000313" key="4">
    <source>
        <dbReference type="Proteomes" id="UP000620075"/>
    </source>
</evidence>
<sequence length="111" mass="12260">MLLLTRGEWEDTAPEDERQHIYAEIGEWWGKLAAKGKIVGGHQLQPPHTATTLVLNGRREPTVIDGPFMEAKESIGGYGILEVADLDEALAIARTFPSPSSKVEVRPVIER</sequence>
<evidence type="ECO:0000313" key="3">
    <source>
        <dbReference type="EMBL" id="MBJ7603133.1"/>
    </source>
</evidence>
<gene>
    <name evidence="3" type="ORF">JF888_08105</name>
</gene>
<accession>A0A934KHW3</accession>
<dbReference type="Gene3D" id="3.30.70.1060">
    <property type="entry name" value="Dimeric alpha+beta barrel"/>
    <property type="match status" value="1"/>
</dbReference>
<dbReference type="Proteomes" id="UP000620075">
    <property type="component" value="Unassembled WGS sequence"/>
</dbReference>